<dbReference type="AlphaFoldDB" id="A0A1D6FNS1"/>
<keyword evidence="5 13" id="KW-0812">Transmembrane</keyword>
<accession>A0A1D6FNS1</accession>
<evidence type="ECO:0000256" key="7">
    <source>
        <dbReference type="ARBA" id="ARBA00022958"/>
    </source>
</evidence>
<dbReference type="InterPro" id="IPR018491">
    <property type="entry name" value="SLC12_C"/>
</dbReference>
<dbReference type="Gene3D" id="1.20.1740.10">
    <property type="entry name" value="Amino acid/polyamine transporter I"/>
    <property type="match status" value="1"/>
</dbReference>
<protein>
    <submittedName>
        <fullName evidence="16">Cation-chloride cotransporter 1</fullName>
    </submittedName>
</protein>
<dbReference type="GO" id="GO:0016020">
    <property type="term" value="C:membrane"/>
    <property type="evidence" value="ECO:0007669"/>
    <property type="project" value="UniProtKB-SubCell"/>
</dbReference>
<name>A0A1D6FNS1_MAIZE</name>
<evidence type="ECO:0000256" key="3">
    <source>
        <dbReference type="ARBA" id="ARBA00022448"/>
    </source>
</evidence>
<keyword evidence="8 13" id="KW-1133">Transmembrane helix</keyword>
<feature type="transmembrane region" description="Helical" evidence="13">
    <location>
        <begin position="432"/>
        <end position="455"/>
    </location>
</feature>
<dbReference type="ExpressionAtlas" id="A0A1D6FNS1">
    <property type="expression patterns" value="baseline and differential"/>
</dbReference>
<feature type="transmembrane region" description="Helical" evidence="13">
    <location>
        <begin position="337"/>
        <end position="358"/>
    </location>
</feature>
<evidence type="ECO:0000256" key="6">
    <source>
        <dbReference type="ARBA" id="ARBA00022847"/>
    </source>
</evidence>
<evidence type="ECO:0000256" key="4">
    <source>
        <dbReference type="ARBA" id="ARBA00022538"/>
    </source>
</evidence>
<dbReference type="InterPro" id="IPR004842">
    <property type="entry name" value="SLC12A_fam"/>
</dbReference>
<evidence type="ECO:0000256" key="10">
    <source>
        <dbReference type="ARBA" id="ARBA00023136"/>
    </source>
</evidence>
<evidence type="ECO:0000256" key="2">
    <source>
        <dbReference type="ARBA" id="ARBA00010593"/>
    </source>
</evidence>
<keyword evidence="11" id="KW-0325">Glycoprotein</keyword>
<feature type="transmembrane region" description="Helical" evidence="13">
    <location>
        <begin position="398"/>
        <end position="420"/>
    </location>
</feature>
<dbReference type="EMBL" id="CM000784">
    <property type="protein sequence ID" value="AQK93277.1"/>
    <property type="molecule type" value="Genomic_DNA"/>
</dbReference>
<comment type="similarity">
    <text evidence="2">Belongs to the SLC12A transporter family.</text>
</comment>
<keyword evidence="10 13" id="KW-0472">Membrane</keyword>
<evidence type="ECO:0000259" key="15">
    <source>
        <dbReference type="Pfam" id="PF03522"/>
    </source>
</evidence>
<sequence>MCSAAFPRDGERWNRGGRRRTASALAAQWAAVPAGRVERPRCDPDDFHGAGILLFHNRCRRDSPAAKVMRTLITFAGFASNLNLKPDANLTIDPSMREGSPDDHATSSGSQGDSKLELFGFDSLVNILGLKSMTGEQIQAPSSPRDGEDVAITIGRPKESGPKFGTMMGVFVPCLQNILGIIYYIRFTWIVGMSGVWQSLVLVSFCGACTFLTSISLSAIATNGAMKGGGPYYLIGRALGPEVGVSIGLCFFLGNAVAGSMYVLGAVETFLDAVPSAGLFQKSVTVVNNTLVNGTETAGTSTISTPSLHDLQVYGVIVTILLCFIVFGGVKIINKVAPAFLIPVLFSLLCIYLGVFIAPRHNAPKGITGLSITTLKDNWGENYQRTNNAGVPDPSGSIYWDFNALVGLFFPAVTGIMAGSNRSASLKDTQRSIPIGTLSATLSTTAMYLFSVLLFGALATREELLTDRLLTATVAWPAPAVIYIGIILSTLGAALQSLTGAPRLLAAIANDDILPVLNYFKVSEGSEPHAATLFTAFICICCVVIGNLDLITPTITMFFLLCYAGVNLSCFLLDLLDAPSWRPRWKFHHWSLSLVGALLCVANQVHPKNWYPIPLVFCRPWGKLPENVPCHPKLADFANCMKKKGRGMSIFVSIIDGDYHELAEDAKTACRQLDAYIDYKRCEGVAEIIVAPNMSDGFRSIVQTMGLGNLKPNIVVMRYPEIWRRENLTQIPSTFVSIINDCIIANKAVVIVKGLDEWPNEYQRQYGTIDLYWIVRDGGLMLLLSQLLLTKESFESCKIQVFCISEEDTDAEELKADVKKFLYDLRMQAEVIVVTMKSWESHMESSSNGAQQDNSHEAYTSAQQRIRTYLDEMKETAQTERQLLMENGRQVVNEQKVDKFLYTMFKLNSTILRYSRMAAVVLVSLPPPPLYHPSYFYMEYMDLLVENVPRMLIVRGYTRDVVTFFT</sequence>
<evidence type="ECO:0000256" key="12">
    <source>
        <dbReference type="SAM" id="MobiDB-lite"/>
    </source>
</evidence>
<feature type="region of interest" description="Disordered" evidence="12">
    <location>
        <begin position="90"/>
        <end position="113"/>
    </location>
</feature>
<evidence type="ECO:0000256" key="1">
    <source>
        <dbReference type="ARBA" id="ARBA00004141"/>
    </source>
</evidence>
<gene>
    <name evidence="16" type="ORF">ZEAMMB73_Zm00001d010029</name>
</gene>
<evidence type="ECO:0000256" key="13">
    <source>
        <dbReference type="SAM" id="Phobius"/>
    </source>
</evidence>
<feature type="domain" description="Amino acid permease/ SLC12A" evidence="14">
    <location>
        <begin position="169"/>
        <end position="602"/>
    </location>
</feature>
<evidence type="ECO:0000313" key="16">
    <source>
        <dbReference type="EMBL" id="AQK93277.1"/>
    </source>
</evidence>
<evidence type="ECO:0000259" key="14">
    <source>
        <dbReference type="Pfam" id="PF00324"/>
    </source>
</evidence>
<feature type="transmembrane region" description="Helical" evidence="13">
    <location>
        <begin position="311"/>
        <end position="330"/>
    </location>
</feature>
<dbReference type="PANTHER" id="PTHR11827:SF100">
    <property type="entry name" value="CATION-CHLORIDE COTRANSPORTER 1"/>
    <property type="match status" value="1"/>
</dbReference>
<keyword evidence="9" id="KW-0406">Ion transport</keyword>
<feature type="compositionally biased region" description="Basic and acidic residues" evidence="12">
    <location>
        <begin position="95"/>
        <end position="105"/>
    </location>
</feature>
<dbReference type="Pfam" id="PF03522">
    <property type="entry name" value="SLC12"/>
    <property type="match status" value="2"/>
</dbReference>
<feature type="domain" description="SLC12A transporter C-terminal" evidence="15">
    <location>
        <begin position="764"/>
        <end position="965"/>
    </location>
</feature>
<evidence type="ECO:0000256" key="8">
    <source>
        <dbReference type="ARBA" id="ARBA00022989"/>
    </source>
</evidence>
<dbReference type="FunFam" id="1.20.1740.10:FF:000021">
    <property type="entry name" value="Cation-chloride cotransporter 1"/>
    <property type="match status" value="1"/>
</dbReference>
<feature type="transmembrane region" description="Helical" evidence="13">
    <location>
        <begin position="197"/>
        <end position="222"/>
    </location>
</feature>
<proteinExistence type="inferred from homology"/>
<comment type="subcellular location">
    <subcellularLocation>
        <location evidence="1">Membrane</location>
        <topology evidence="1">Multi-pass membrane protein</topology>
    </subcellularLocation>
</comment>
<dbReference type="Pfam" id="PF00324">
    <property type="entry name" value="AA_permease"/>
    <property type="match status" value="1"/>
</dbReference>
<feature type="domain" description="SLC12A transporter C-terminal" evidence="15">
    <location>
        <begin position="632"/>
        <end position="753"/>
    </location>
</feature>
<evidence type="ECO:0000256" key="9">
    <source>
        <dbReference type="ARBA" id="ARBA00023065"/>
    </source>
</evidence>
<keyword evidence="3" id="KW-0813">Transport</keyword>
<organism evidence="16">
    <name type="scientific">Zea mays</name>
    <name type="common">Maize</name>
    <dbReference type="NCBI Taxonomy" id="4577"/>
    <lineage>
        <taxon>Eukaryota</taxon>
        <taxon>Viridiplantae</taxon>
        <taxon>Streptophyta</taxon>
        <taxon>Embryophyta</taxon>
        <taxon>Tracheophyta</taxon>
        <taxon>Spermatophyta</taxon>
        <taxon>Magnoliopsida</taxon>
        <taxon>Liliopsida</taxon>
        <taxon>Poales</taxon>
        <taxon>Poaceae</taxon>
        <taxon>PACMAD clade</taxon>
        <taxon>Panicoideae</taxon>
        <taxon>Andropogonodae</taxon>
        <taxon>Andropogoneae</taxon>
        <taxon>Tripsacinae</taxon>
        <taxon>Zea</taxon>
    </lineage>
</organism>
<dbReference type="GO" id="GO:0015379">
    <property type="term" value="F:potassium:chloride symporter activity"/>
    <property type="evidence" value="ECO:0007669"/>
    <property type="project" value="UniProtKB-ARBA"/>
</dbReference>
<keyword evidence="4" id="KW-0633">Potassium transport</keyword>
<dbReference type="InterPro" id="IPR004841">
    <property type="entry name" value="AA-permease/SLC12A_dom"/>
</dbReference>
<keyword evidence="6" id="KW-0769">Symport</keyword>
<feature type="transmembrane region" description="Helical" evidence="13">
    <location>
        <begin position="475"/>
        <end position="495"/>
    </location>
</feature>
<dbReference type="PANTHER" id="PTHR11827">
    <property type="entry name" value="SOLUTE CARRIER FAMILY 12, CATION COTRANSPORTERS"/>
    <property type="match status" value="1"/>
</dbReference>
<reference evidence="16" key="1">
    <citation type="submission" date="2015-12" db="EMBL/GenBank/DDBJ databases">
        <title>Update maize B73 reference genome by single molecule sequencing technologies.</title>
        <authorList>
            <consortium name="Maize Genome Sequencing Project"/>
            <person name="Ware D."/>
        </authorList>
    </citation>
    <scope>NUCLEOTIDE SEQUENCE</scope>
    <source>
        <tissue evidence="16">Seedling</tissue>
    </source>
</reference>
<evidence type="ECO:0000256" key="5">
    <source>
        <dbReference type="ARBA" id="ARBA00022692"/>
    </source>
</evidence>
<feature type="transmembrane region" description="Helical" evidence="13">
    <location>
        <begin position="530"/>
        <end position="548"/>
    </location>
</feature>
<feature type="transmembrane region" description="Helical" evidence="13">
    <location>
        <begin position="243"/>
        <end position="264"/>
    </location>
</feature>
<feature type="transmembrane region" description="Helical" evidence="13">
    <location>
        <begin position="164"/>
        <end position="185"/>
    </location>
</feature>
<evidence type="ECO:0000256" key="11">
    <source>
        <dbReference type="ARBA" id="ARBA00023180"/>
    </source>
</evidence>
<keyword evidence="7" id="KW-0630">Potassium</keyword>